<dbReference type="InterPro" id="IPR003959">
    <property type="entry name" value="ATPase_AAA_core"/>
</dbReference>
<dbReference type="CDD" id="cd00267">
    <property type="entry name" value="ABC_ATPase"/>
    <property type="match status" value="1"/>
</dbReference>
<organism evidence="10 11">
    <name type="scientific">Saccharothrix violaceirubra</name>
    <dbReference type="NCBI Taxonomy" id="413306"/>
    <lineage>
        <taxon>Bacteria</taxon>
        <taxon>Bacillati</taxon>
        <taxon>Actinomycetota</taxon>
        <taxon>Actinomycetes</taxon>
        <taxon>Pseudonocardiales</taxon>
        <taxon>Pseudonocardiaceae</taxon>
        <taxon>Saccharothrix</taxon>
    </lineage>
</organism>
<evidence type="ECO:0000256" key="8">
    <source>
        <dbReference type="SAM" id="MobiDB-lite"/>
    </source>
</evidence>
<dbReference type="Proteomes" id="UP000542674">
    <property type="component" value="Unassembled WGS sequence"/>
</dbReference>
<evidence type="ECO:0000313" key="11">
    <source>
        <dbReference type="Proteomes" id="UP000542674"/>
    </source>
</evidence>
<dbReference type="PANTHER" id="PTHR42771:SF2">
    <property type="entry name" value="IRON(3+)-HYDROXAMATE IMPORT ATP-BINDING PROTEIN FHUC"/>
    <property type="match status" value="1"/>
</dbReference>
<evidence type="ECO:0000256" key="2">
    <source>
        <dbReference type="ARBA" id="ARBA00022448"/>
    </source>
</evidence>
<dbReference type="SMART" id="SM00382">
    <property type="entry name" value="AAA"/>
    <property type="match status" value="1"/>
</dbReference>
<dbReference type="Pfam" id="PF13304">
    <property type="entry name" value="AAA_21"/>
    <property type="match status" value="1"/>
</dbReference>
<dbReference type="InterPro" id="IPR027417">
    <property type="entry name" value="P-loop_NTPase"/>
</dbReference>
<dbReference type="EMBL" id="JACHJS010000001">
    <property type="protein sequence ID" value="MBB4969015.1"/>
    <property type="molecule type" value="Genomic_DNA"/>
</dbReference>
<evidence type="ECO:0000256" key="7">
    <source>
        <dbReference type="ARBA" id="ARBA00023136"/>
    </source>
</evidence>
<keyword evidence="3" id="KW-1003">Cell membrane</keyword>
<dbReference type="GO" id="GO:0005886">
    <property type="term" value="C:plasma membrane"/>
    <property type="evidence" value="ECO:0007669"/>
    <property type="project" value="UniProtKB-SubCell"/>
</dbReference>
<dbReference type="InterPro" id="IPR038729">
    <property type="entry name" value="Rad50/SbcC_AAA"/>
</dbReference>
<dbReference type="Gene3D" id="3.40.50.300">
    <property type="entry name" value="P-loop containing nucleotide triphosphate hydrolases"/>
    <property type="match status" value="2"/>
</dbReference>
<evidence type="ECO:0000256" key="3">
    <source>
        <dbReference type="ARBA" id="ARBA00022475"/>
    </source>
</evidence>
<dbReference type="GO" id="GO:0005524">
    <property type="term" value="F:ATP binding"/>
    <property type="evidence" value="ECO:0007669"/>
    <property type="project" value="InterPro"/>
</dbReference>
<evidence type="ECO:0000259" key="9">
    <source>
        <dbReference type="SMART" id="SM00382"/>
    </source>
</evidence>
<feature type="region of interest" description="Disordered" evidence="8">
    <location>
        <begin position="48"/>
        <end position="100"/>
    </location>
</feature>
<reference evidence="10 11" key="1">
    <citation type="submission" date="2020-08" db="EMBL/GenBank/DDBJ databases">
        <title>Sequencing the genomes of 1000 actinobacteria strains.</title>
        <authorList>
            <person name="Klenk H.-P."/>
        </authorList>
    </citation>
    <scope>NUCLEOTIDE SEQUENCE [LARGE SCALE GENOMIC DNA]</scope>
    <source>
        <strain evidence="10 11">DSM 45084</strain>
    </source>
</reference>
<feature type="compositionally biased region" description="Basic and acidic residues" evidence="8">
    <location>
        <begin position="86"/>
        <end position="98"/>
    </location>
</feature>
<comment type="caution">
    <text evidence="10">The sequence shown here is derived from an EMBL/GenBank/DDBJ whole genome shotgun (WGS) entry which is preliminary data.</text>
</comment>
<evidence type="ECO:0000313" key="10">
    <source>
        <dbReference type="EMBL" id="MBB4969015.1"/>
    </source>
</evidence>
<dbReference type="SUPFAM" id="SSF52540">
    <property type="entry name" value="P-loop containing nucleoside triphosphate hydrolases"/>
    <property type="match status" value="1"/>
</dbReference>
<dbReference type="InterPro" id="IPR051535">
    <property type="entry name" value="Siderophore_ABC-ATPase"/>
</dbReference>
<keyword evidence="6" id="KW-0406">Ion transport</keyword>
<dbReference type="Pfam" id="PF13476">
    <property type="entry name" value="AAA_23"/>
    <property type="match status" value="1"/>
</dbReference>
<evidence type="ECO:0000256" key="6">
    <source>
        <dbReference type="ARBA" id="ARBA00023065"/>
    </source>
</evidence>
<dbReference type="GO" id="GO:0016887">
    <property type="term" value="F:ATP hydrolysis activity"/>
    <property type="evidence" value="ECO:0007669"/>
    <property type="project" value="InterPro"/>
</dbReference>
<protein>
    <submittedName>
        <fullName evidence="10">Putative ATPase</fullName>
    </submittedName>
</protein>
<dbReference type="PANTHER" id="PTHR42771">
    <property type="entry name" value="IRON(3+)-HYDROXAMATE IMPORT ATP-BINDING PROTEIN FHUC"/>
    <property type="match status" value="1"/>
</dbReference>
<evidence type="ECO:0000256" key="4">
    <source>
        <dbReference type="ARBA" id="ARBA00022496"/>
    </source>
</evidence>
<keyword evidence="11" id="KW-1185">Reference proteome</keyword>
<dbReference type="GO" id="GO:0006826">
    <property type="term" value="P:iron ion transport"/>
    <property type="evidence" value="ECO:0007669"/>
    <property type="project" value="UniProtKB-KW"/>
</dbReference>
<dbReference type="AlphaFoldDB" id="A0A7W7TC16"/>
<dbReference type="RefSeq" id="WP_246445373.1">
    <property type="nucleotide sequence ID" value="NZ_BAABAI010000043.1"/>
</dbReference>
<keyword evidence="4" id="KW-0410">Iron transport</keyword>
<dbReference type="InterPro" id="IPR003593">
    <property type="entry name" value="AAA+_ATPase"/>
</dbReference>
<keyword evidence="5" id="KW-0408">Iron</keyword>
<gene>
    <name evidence="10" type="ORF">F4559_006374</name>
</gene>
<dbReference type="GO" id="GO:0006302">
    <property type="term" value="P:double-strand break repair"/>
    <property type="evidence" value="ECO:0007669"/>
    <property type="project" value="InterPro"/>
</dbReference>
<name>A0A7W7TC16_9PSEU</name>
<keyword evidence="7" id="KW-0472">Membrane</keyword>
<keyword evidence="2" id="KW-0813">Transport</keyword>
<accession>A0A7W7TC16</accession>
<feature type="compositionally biased region" description="Low complexity" evidence="8">
    <location>
        <begin position="51"/>
        <end position="73"/>
    </location>
</feature>
<sequence length="397" mass="44072">MGTTGMSAAVWGMSAERWRGTIKSKALSGKTEERYLATAHRWVGGLTIRGSTSSRTRSRFTTSRTSSRTSSSRPHPRTPPTTTVAQERHAAHDPRHSGDAQPLKSLRLLAAVVERTGWCMWKKGGGVTGGWKRLDYLLSWIDISNTRSLPILARRAYIPDELLTADVLDSWPLTVPCVAQLAESGIGFERPITFLVGENGSGKSTLVEAFAEAWGLDARGGRAGRKYVNDRPKTVLGELLRWETTGAGARHKSGTRTKRRGYFLRAETAFGFMDAVSGMNGYWEEDTSEMSHGEGFLTVLSTMFREPGFYLMDEPEAALSFKSCLRLVNLMHDLGESGAQIICSTHSPILAATPGADIIEVGDHGFRRTEWKDLELVDHWRRYLNNPDAYLRYITNE</sequence>
<proteinExistence type="predicted"/>
<comment type="subcellular location">
    <subcellularLocation>
        <location evidence="1">Cell membrane</location>
        <topology evidence="1">Peripheral membrane protein</topology>
    </subcellularLocation>
</comment>
<evidence type="ECO:0000256" key="1">
    <source>
        <dbReference type="ARBA" id="ARBA00004202"/>
    </source>
</evidence>
<evidence type="ECO:0000256" key="5">
    <source>
        <dbReference type="ARBA" id="ARBA00023004"/>
    </source>
</evidence>
<feature type="domain" description="AAA+ ATPase" evidence="9">
    <location>
        <begin position="189"/>
        <end position="375"/>
    </location>
</feature>